<feature type="domain" description="Outer membrane protein beta-barrel" evidence="2">
    <location>
        <begin position="224"/>
        <end position="388"/>
    </location>
</feature>
<dbReference type="InterPro" id="IPR011250">
    <property type="entry name" value="OMP/PagP_B-barrel"/>
</dbReference>
<gene>
    <name evidence="3" type="ORF">SAMN04487941_1559</name>
</gene>
<organism evidence="3 4">
    <name type="scientific">Pontibacter akesuensis</name>
    <dbReference type="NCBI Taxonomy" id="388950"/>
    <lineage>
        <taxon>Bacteria</taxon>
        <taxon>Pseudomonadati</taxon>
        <taxon>Bacteroidota</taxon>
        <taxon>Cytophagia</taxon>
        <taxon>Cytophagales</taxon>
        <taxon>Hymenobacteraceae</taxon>
        <taxon>Pontibacter</taxon>
    </lineage>
</organism>
<name>A0A1I7H6T1_9BACT</name>
<dbReference type="STRING" id="388950.GCA_001611675_00657"/>
<dbReference type="OrthoDB" id="952442at2"/>
<dbReference type="Pfam" id="PF13568">
    <property type="entry name" value="OMP_b-brl_2"/>
    <property type="match status" value="1"/>
</dbReference>
<keyword evidence="4" id="KW-1185">Reference proteome</keyword>
<reference evidence="4" key="1">
    <citation type="submission" date="2016-10" db="EMBL/GenBank/DDBJ databases">
        <authorList>
            <person name="Varghese N."/>
        </authorList>
    </citation>
    <scope>NUCLEOTIDE SEQUENCE [LARGE SCALE GENOMIC DNA]</scope>
    <source>
        <strain evidence="4">DSM 18820</strain>
    </source>
</reference>
<evidence type="ECO:0000313" key="3">
    <source>
        <dbReference type="EMBL" id="SFU56344.1"/>
    </source>
</evidence>
<dbReference type="AlphaFoldDB" id="A0A1I7H6T1"/>
<protein>
    <submittedName>
        <fullName evidence="3">Outer membrane protein beta-barrel domain-containing protein</fullName>
    </submittedName>
</protein>
<dbReference type="SUPFAM" id="SSF56925">
    <property type="entry name" value="OMPA-like"/>
    <property type="match status" value="1"/>
</dbReference>
<feature type="signal peptide" evidence="1">
    <location>
        <begin position="1"/>
        <end position="19"/>
    </location>
</feature>
<dbReference type="InterPro" id="IPR025665">
    <property type="entry name" value="Beta-barrel_OMP_2"/>
</dbReference>
<dbReference type="EMBL" id="FPCA01000001">
    <property type="protein sequence ID" value="SFU56344.1"/>
    <property type="molecule type" value="Genomic_DNA"/>
</dbReference>
<feature type="chain" id="PRO_5010368174" evidence="1">
    <location>
        <begin position="20"/>
        <end position="414"/>
    </location>
</feature>
<dbReference type="Gene3D" id="2.40.160.20">
    <property type="match status" value="1"/>
</dbReference>
<evidence type="ECO:0000259" key="2">
    <source>
        <dbReference type="Pfam" id="PF13568"/>
    </source>
</evidence>
<sequence length="414" mass="46311">MKHFYFTITLLFVCSLAFAQKNFQSGYIIQNGDTLRGFMDYRGDVRNSQEAIFKQNESAAAQTFTPDQLQGYGFDKEQKMFESHLVPATTEGAAPQRLFLNVIAKGKASLYYYRDAFQKENYYLAKDNGELLALKQQIRFETDPATGRKRKVTDKKFLNVLTVALADCPSMSRQQLLNANLAHKSLIGIVAKYNQCVAPSEVAYAQQNKKSVITVAPAFVYALSNVSISGDSKLAARDFENSTAHYGGGISVNFTLPNLNEKLSVQTDLLYAPHKFYSYQYEENWAGRKTSSEATFDLAYLKLPAQLRYTFPKGKIRPFLNAGPVFSYLIRFKDTNIINSSFSSTSYTEETTALPEDGSKPYSFGLTSGVGLSYMLNGKILSLEARYEVTEGFSGVSDAETKLQSTYIMLSYGF</sequence>
<accession>A0A1I7H6T1</accession>
<keyword evidence="1" id="KW-0732">Signal</keyword>
<evidence type="ECO:0000256" key="1">
    <source>
        <dbReference type="SAM" id="SignalP"/>
    </source>
</evidence>
<evidence type="ECO:0000313" key="4">
    <source>
        <dbReference type="Proteomes" id="UP000182491"/>
    </source>
</evidence>
<dbReference type="Proteomes" id="UP000182491">
    <property type="component" value="Unassembled WGS sequence"/>
</dbReference>
<proteinExistence type="predicted"/>